<evidence type="ECO:0000313" key="3">
    <source>
        <dbReference type="EMBL" id="GGZ88571.1"/>
    </source>
</evidence>
<protein>
    <recommendedName>
        <fullName evidence="5">MmpS family membrane protein</fullName>
    </recommendedName>
</protein>
<feature type="compositionally biased region" description="Low complexity" evidence="1">
    <location>
        <begin position="1"/>
        <end position="16"/>
    </location>
</feature>
<evidence type="ECO:0000313" key="4">
    <source>
        <dbReference type="Proteomes" id="UP000623010"/>
    </source>
</evidence>
<keyword evidence="4" id="KW-1185">Reference proteome</keyword>
<dbReference type="Proteomes" id="UP000623010">
    <property type="component" value="Unassembled WGS sequence"/>
</dbReference>
<gene>
    <name evidence="3" type="ORF">GCM10010389_28640</name>
</gene>
<reference evidence="3" key="2">
    <citation type="submission" date="2020-09" db="EMBL/GenBank/DDBJ databases">
        <authorList>
            <person name="Sun Q."/>
            <person name="Ohkuma M."/>
        </authorList>
    </citation>
    <scope>NUCLEOTIDE SEQUENCE</scope>
    <source>
        <strain evidence="3">JCM 5016</strain>
    </source>
</reference>
<organism evidence="3 4">
    <name type="scientific">Streptomyces echinoruber</name>
    <dbReference type="NCBI Taxonomy" id="68898"/>
    <lineage>
        <taxon>Bacteria</taxon>
        <taxon>Bacillati</taxon>
        <taxon>Actinomycetota</taxon>
        <taxon>Actinomycetes</taxon>
        <taxon>Kitasatosporales</taxon>
        <taxon>Streptomycetaceae</taxon>
        <taxon>Streptomyces</taxon>
    </lineage>
</organism>
<comment type="caution">
    <text evidence="3">The sequence shown here is derived from an EMBL/GenBank/DDBJ whole genome shotgun (WGS) entry which is preliminary data.</text>
</comment>
<evidence type="ECO:0008006" key="5">
    <source>
        <dbReference type="Google" id="ProtNLM"/>
    </source>
</evidence>
<accession>A0A918R762</accession>
<feature type="region of interest" description="Disordered" evidence="1">
    <location>
        <begin position="1"/>
        <end position="32"/>
    </location>
</feature>
<keyword evidence="2" id="KW-0812">Transmembrane</keyword>
<evidence type="ECO:0000256" key="1">
    <source>
        <dbReference type="SAM" id="MobiDB-lite"/>
    </source>
</evidence>
<dbReference type="EMBL" id="BMWH01000009">
    <property type="protein sequence ID" value="GGZ88571.1"/>
    <property type="molecule type" value="Genomic_DNA"/>
</dbReference>
<reference evidence="3" key="1">
    <citation type="journal article" date="2014" name="Int. J. Syst. Evol. Microbiol.">
        <title>Complete genome sequence of Corynebacterium casei LMG S-19264T (=DSM 44701T), isolated from a smear-ripened cheese.</title>
        <authorList>
            <consortium name="US DOE Joint Genome Institute (JGI-PGF)"/>
            <person name="Walter F."/>
            <person name="Albersmeier A."/>
            <person name="Kalinowski J."/>
            <person name="Ruckert C."/>
        </authorList>
    </citation>
    <scope>NUCLEOTIDE SEQUENCE</scope>
    <source>
        <strain evidence="3">JCM 5016</strain>
    </source>
</reference>
<name>A0A918R762_9ACTN</name>
<sequence>MNQQYPQQPQQPGWGAPQPPYGQPPQPPKKSSAGKIIGFGCLGIIGLFVVIVMVAALAGSGGGSGNSSSSKPDKATAGSTGGAKKDDGANSGSTKNSAKTVVFKVWGKAPDGALGPLDITYGSDSDTRKGTWKNGRFEATLPLNKKAMFYTVSAQLQGSGDIQCSVTIGDHTKTGHASGGYNICDAQLSAGLLGGWD</sequence>
<keyword evidence="2" id="KW-0472">Membrane</keyword>
<feature type="region of interest" description="Disordered" evidence="1">
    <location>
        <begin position="62"/>
        <end position="95"/>
    </location>
</feature>
<feature type="transmembrane region" description="Helical" evidence="2">
    <location>
        <begin position="36"/>
        <end position="58"/>
    </location>
</feature>
<keyword evidence="2" id="KW-1133">Transmembrane helix</keyword>
<dbReference type="AlphaFoldDB" id="A0A918R762"/>
<proteinExistence type="predicted"/>
<feature type="compositionally biased region" description="Pro residues" evidence="1">
    <location>
        <begin position="17"/>
        <end position="28"/>
    </location>
</feature>
<evidence type="ECO:0000256" key="2">
    <source>
        <dbReference type="SAM" id="Phobius"/>
    </source>
</evidence>